<dbReference type="Proteomes" id="UP000032141">
    <property type="component" value="Chromosome C6"/>
</dbReference>
<evidence type="ECO:0000313" key="7">
    <source>
        <dbReference type="EnsemblPlants" id="Bo6g087130.1"/>
    </source>
</evidence>
<dbReference type="PROSITE" id="PS00028">
    <property type="entry name" value="ZINC_FINGER_C2H2_1"/>
    <property type="match status" value="2"/>
</dbReference>
<dbReference type="RefSeq" id="XP_013590870.1">
    <property type="nucleotide sequence ID" value="XM_013735416.1"/>
</dbReference>
<dbReference type="InterPro" id="IPR054076">
    <property type="entry name" value="ZUO1-like_ZHD"/>
</dbReference>
<feature type="compositionally biased region" description="Polar residues" evidence="5">
    <location>
        <begin position="424"/>
        <end position="435"/>
    </location>
</feature>
<evidence type="ECO:0000256" key="5">
    <source>
        <dbReference type="SAM" id="MobiDB-lite"/>
    </source>
</evidence>
<feature type="compositionally biased region" description="Acidic residues" evidence="5">
    <location>
        <begin position="277"/>
        <end position="291"/>
    </location>
</feature>
<dbReference type="PROSITE" id="PS50157">
    <property type="entry name" value="ZINC_FINGER_C2H2_2"/>
    <property type="match status" value="1"/>
</dbReference>
<dbReference type="Pfam" id="PF21884">
    <property type="entry name" value="ZUO1-like_ZHD"/>
    <property type="match status" value="1"/>
</dbReference>
<dbReference type="eggNOG" id="KOG0717">
    <property type="taxonomic scope" value="Eukaryota"/>
</dbReference>
<dbReference type="InterPro" id="IPR003604">
    <property type="entry name" value="Matrin/U1-like-C_Znf_C2H2"/>
</dbReference>
<feature type="compositionally biased region" description="Basic and acidic residues" evidence="5">
    <location>
        <begin position="355"/>
        <end position="370"/>
    </location>
</feature>
<feature type="compositionally biased region" description="Basic and acidic residues" evidence="5">
    <location>
        <begin position="393"/>
        <end position="420"/>
    </location>
</feature>
<feature type="domain" description="C2H2-type" evidence="6">
    <location>
        <begin position="443"/>
        <end position="472"/>
    </location>
</feature>
<evidence type="ECO:0000256" key="2">
    <source>
        <dbReference type="ARBA" id="ARBA00022771"/>
    </source>
</evidence>
<dbReference type="EnsemblPlants" id="Bo6g087130.1">
    <property type="protein sequence ID" value="Bo6g087130.1"/>
    <property type="gene ID" value="Bo6g087130"/>
</dbReference>
<dbReference type="SUPFAM" id="SSF57667">
    <property type="entry name" value="beta-beta-alpha zinc fingers"/>
    <property type="match status" value="1"/>
</dbReference>
<reference evidence="7 8" key="1">
    <citation type="journal article" date="2014" name="Genome Biol.">
        <title>Transcriptome and methylome profiling reveals relics of genome dominance in the mesopolyploid Brassica oleracea.</title>
        <authorList>
            <person name="Parkin I.A."/>
            <person name="Koh C."/>
            <person name="Tang H."/>
            <person name="Robinson S.J."/>
            <person name="Kagale S."/>
            <person name="Clarke W.E."/>
            <person name="Town C.D."/>
            <person name="Nixon J."/>
            <person name="Krishnakumar V."/>
            <person name="Bidwell S.L."/>
            <person name="Denoeud F."/>
            <person name="Belcram H."/>
            <person name="Links M.G."/>
            <person name="Just J."/>
            <person name="Clarke C."/>
            <person name="Bender T."/>
            <person name="Huebert T."/>
            <person name="Mason A.S."/>
            <person name="Pires J.C."/>
            <person name="Barker G."/>
            <person name="Moore J."/>
            <person name="Walley P.G."/>
            <person name="Manoli S."/>
            <person name="Batley J."/>
            <person name="Edwards D."/>
            <person name="Nelson M.N."/>
            <person name="Wang X."/>
            <person name="Paterson A.H."/>
            <person name="King G."/>
            <person name="Bancroft I."/>
            <person name="Chalhoub B."/>
            <person name="Sharpe A.G."/>
        </authorList>
    </citation>
    <scope>NUCLEOTIDE SEQUENCE</scope>
    <source>
        <strain evidence="7 8">cv. TO1000</strain>
    </source>
</reference>
<organism evidence="7 8">
    <name type="scientific">Brassica oleracea var. oleracea</name>
    <dbReference type="NCBI Taxonomy" id="109376"/>
    <lineage>
        <taxon>Eukaryota</taxon>
        <taxon>Viridiplantae</taxon>
        <taxon>Streptophyta</taxon>
        <taxon>Embryophyta</taxon>
        <taxon>Tracheophyta</taxon>
        <taxon>Spermatophyta</taxon>
        <taxon>Magnoliopsida</taxon>
        <taxon>eudicotyledons</taxon>
        <taxon>Gunneridae</taxon>
        <taxon>Pentapetalae</taxon>
        <taxon>rosids</taxon>
        <taxon>malvids</taxon>
        <taxon>Brassicales</taxon>
        <taxon>Brassicaceae</taxon>
        <taxon>Brassiceae</taxon>
        <taxon>Brassica</taxon>
    </lineage>
</organism>
<keyword evidence="1" id="KW-0479">Metal-binding</keyword>
<dbReference type="STRING" id="109376.A0A0D3CWQ0"/>
<dbReference type="InterPro" id="IPR044648">
    <property type="entry name" value="JJJ1_plant"/>
</dbReference>
<dbReference type="PANTHER" id="PTHR45495:SF1">
    <property type="entry name" value="DNAJ PROTEIN JJJ1 HOMOLOG"/>
    <property type="match status" value="1"/>
</dbReference>
<dbReference type="OrthoDB" id="5894at2759"/>
<protein>
    <recommendedName>
        <fullName evidence="6">C2H2-type domain-containing protein</fullName>
    </recommendedName>
</protein>
<dbReference type="SMART" id="SM00451">
    <property type="entry name" value="ZnF_U1"/>
    <property type="match status" value="1"/>
</dbReference>
<dbReference type="SMART" id="SM00355">
    <property type="entry name" value="ZnF_C2H2"/>
    <property type="match status" value="2"/>
</dbReference>
<dbReference type="AlphaFoldDB" id="A0A0D3CWQ0"/>
<dbReference type="GO" id="GO:0003676">
    <property type="term" value="F:nucleic acid binding"/>
    <property type="evidence" value="ECO:0007669"/>
    <property type="project" value="InterPro"/>
</dbReference>
<dbReference type="GO" id="GO:0008270">
    <property type="term" value="F:zinc ion binding"/>
    <property type="evidence" value="ECO:0007669"/>
    <property type="project" value="UniProtKB-KW"/>
</dbReference>
<dbReference type="Gramene" id="Bo6g087130.1">
    <property type="protein sequence ID" value="Bo6g087130.1"/>
    <property type="gene ID" value="Bo6g087130"/>
</dbReference>
<evidence type="ECO:0000256" key="1">
    <source>
        <dbReference type="ARBA" id="ARBA00022723"/>
    </source>
</evidence>
<dbReference type="InterPro" id="IPR022755">
    <property type="entry name" value="Znf_C2H2_jaz"/>
</dbReference>
<keyword evidence="2 4" id="KW-0863">Zinc-finger</keyword>
<evidence type="ECO:0000256" key="3">
    <source>
        <dbReference type="ARBA" id="ARBA00022833"/>
    </source>
</evidence>
<accession>A0A0D3CWQ0</accession>
<keyword evidence="3" id="KW-0862">Zinc</keyword>
<name>A0A0D3CWQ0_BRAOL</name>
<keyword evidence="8" id="KW-1185">Reference proteome</keyword>
<dbReference type="GeneID" id="106299303"/>
<dbReference type="PANTHER" id="PTHR45495">
    <property type="entry name" value="DNAJ PROTEIN JJJ1 HOMOLOG"/>
    <property type="match status" value="1"/>
</dbReference>
<dbReference type="SMR" id="A0A0D3CWQ0"/>
<dbReference type="OMA" id="FTWMEQW"/>
<feature type="region of interest" description="Disordered" evidence="5">
    <location>
        <begin position="338"/>
        <end position="436"/>
    </location>
</feature>
<dbReference type="HOGENOM" id="CLU_009539_1_1_1"/>
<sequence length="473" mass="54958">MSGGTVPNLLPFFSTKVYSGYSDTWKGFYKVYSDVFNSVYLNEVNFARNLGLRMEAPPVMGSLECPYAQVKEFYSYWLGFRTVMDFCWVDEFDVMAEPDGVVRKKMKEENDKVRKKAKREYNESVRSLAAFVKKLDKRVVDMMVMKRIEMEVKKVEERERKENMVKERLERAMNYKEPDWAKGEDGGFSVVEEDDGDGDDDDDDGMVLYCIVCSKNFKTEKQWKNHEQSKKHKEIVAELRVEEAETETVEELQEKIQEGFNIDNDEAKDKYVEEEVIGEADETDDEFVMTEEDVKGSSESEDEDDEMRLLKKMVSEQKNKLKNVVSREEDEVVVEIERTKQNAGDANIVELNTDDNVKDEQDSMEYDKRKSTGRRRRSKKDKDKNNLGGLIEKSSEADNTQDRNGDMEEFHAETFEESKRVPRSKTSTRGMTSEGTSKKAFYNKCGRCGEKFESRTKLFKHLADTDHATVKSR</sequence>
<evidence type="ECO:0000256" key="4">
    <source>
        <dbReference type="PROSITE-ProRule" id="PRU00042"/>
    </source>
</evidence>
<proteinExistence type="predicted"/>
<dbReference type="Pfam" id="PF12171">
    <property type="entry name" value="zf-C2H2_jaz"/>
    <property type="match status" value="1"/>
</dbReference>
<dbReference type="Gene3D" id="3.30.160.60">
    <property type="entry name" value="Classic Zinc Finger"/>
    <property type="match status" value="1"/>
</dbReference>
<reference evidence="7" key="2">
    <citation type="submission" date="2015-03" db="UniProtKB">
        <authorList>
            <consortium name="EnsemblPlants"/>
        </authorList>
    </citation>
    <scope>IDENTIFICATION</scope>
</reference>
<evidence type="ECO:0000259" key="6">
    <source>
        <dbReference type="PROSITE" id="PS50157"/>
    </source>
</evidence>
<dbReference type="InterPro" id="IPR013087">
    <property type="entry name" value="Znf_C2H2_type"/>
</dbReference>
<evidence type="ECO:0000313" key="8">
    <source>
        <dbReference type="Proteomes" id="UP000032141"/>
    </source>
</evidence>
<feature type="region of interest" description="Disordered" evidence="5">
    <location>
        <begin position="277"/>
        <end position="306"/>
    </location>
</feature>
<dbReference type="KEGG" id="boe:106299303"/>
<dbReference type="InterPro" id="IPR036236">
    <property type="entry name" value="Znf_C2H2_sf"/>
</dbReference>